<comment type="caution">
    <text evidence="2">The sequence shown here is derived from an EMBL/GenBank/DDBJ whole genome shotgun (WGS) entry which is preliminary data.</text>
</comment>
<proteinExistence type="predicted"/>
<dbReference type="PANTHER" id="PTHR21588">
    <property type="entry name" value="COILED-COIL-HELIX-COILED-COIL-HELIX DOMAIN CONTAINING 6"/>
    <property type="match status" value="1"/>
</dbReference>
<dbReference type="EMBL" id="CADEBC010000599">
    <property type="protein sequence ID" value="CAB3258784.1"/>
    <property type="molecule type" value="Genomic_DNA"/>
</dbReference>
<reference evidence="2 3" key="1">
    <citation type="submission" date="2020-04" db="EMBL/GenBank/DDBJ databases">
        <authorList>
            <person name="Wallbank WR R."/>
            <person name="Pardo Diaz C."/>
            <person name="Kozak K."/>
            <person name="Martin S."/>
            <person name="Jiggins C."/>
            <person name="Moest M."/>
            <person name="Warren A I."/>
            <person name="Byers J.R.P. K."/>
            <person name="Montejo-Kovacevich G."/>
            <person name="Yen C E."/>
        </authorList>
    </citation>
    <scope>NUCLEOTIDE SEQUENCE [LARGE SCALE GENOMIC DNA]</scope>
</reference>
<name>A0A8S1BK55_ARCPL</name>
<protein>
    <submittedName>
        <fullName evidence="2">Uncharacterized protein</fullName>
    </submittedName>
</protein>
<dbReference type="InterPro" id="IPR052632">
    <property type="entry name" value="MICOS_subunit_Mic19"/>
</dbReference>
<feature type="region of interest" description="Disordered" evidence="1">
    <location>
        <begin position="193"/>
        <end position="222"/>
    </location>
</feature>
<accession>A0A8S1BK55</accession>
<evidence type="ECO:0000313" key="2">
    <source>
        <dbReference type="EMBL" id="CAB3258784.1"/>
    </source>
</evidence>
<evidence type="ECO:0000256" key="1">
    <source>
        <dbReference type="SAM" id="MobiDB-lite"/>
    </source>
</evidence>
<dbReference type="GO" id="GO:0061617">
    <property type="term" value="C:MICOS complex"/>
    <property type="evidence" value="ECO:0007669"/>
    <property type="project" value="TreeGrafter"/>
</dbReference>
<dbReference type="AlphaFoldDB" id="A0A8S1BK55"/>
<sequence>MLHLQINGGFVFSFIVYLEQKNFQALYKMGSSHSIRSTHFQRPTKDANVESIAEEEFDDQRSISITNKMVERLVEDATLAGGAAPAALPPKPKVEYRDKIYSEKLKCMDDNHSERCRITMDDLNAMANRIELRTSNMVSVEPVCVDFKKKIIECYNENEPVSETVKCWDAVGDFTKCVSEAAGTRLRARTQREAREHARRTRHVAHAREHALKDLGPTSVLD</sequence>
<gene>
    <name evidence="2" type="ORF">APLA_LOCUS16663</name>
</gene>
<dbReference type="PANTHER" id="PTHR21588:SF18">
    <property type="entry name" value="MICOS COMPLEX SUBUNIT MIC19"/>
    <property type="match status" value="1"/>
</dbReference>
<dbReference type="Proteomes" id="UP000494106">
    <property type="component" value="Unassembled WGS sequence"/>
</dbReference>
<organism evidence="2 3">
    <name type="scientific">Arctia plantaginis</name>
    <name type="common">Wood tiger moth</name>
    <name type="synonym">Phalaena plantaginis</name>
    <dbReference type="NCBI Taxonomy" id="874455"/>
    <lineage>
        <taxon>Eukaryota</taxon>
        <taxon>Metazoa</taxon>
        <taxon>Ecdysozoa</taxon>
        <taxon>Arthropoda</taxon>
        <taxon>Hexapoda</taxon>
        <taxon>Insecta</taxon>
        <taxon>Pterygota</taxon>
        <taxon>Neoptera</taxon>
        <taxon>Endopterygota</taxon>
        <taxon>Lepidoptera</taxon>
        <taxon>Glossata</taxon>
        <taxon>Ditrysia</taxon>
        <taxon>Noctuoidea</taxon>
        <taxon>Erebidae</taxon>
        <taxon>Arctiinae</taxon>
        <taxon>Arctia</taxon>
    </lineage>
</organism>
<dbReference type="OrthoDB" id="6753304at2759"/>
<keyword evidence="3" id="KW-1185">Reference proteome</keyword>
<evidence type="ECO:0000313" key="3">
    <source>
        <dbReference type="Proteomes" id="UP000494106"/>
    </source>
</evidence>
<dbReference type="GO" id="GO:0007007">
    <property type="term" value="P:inner mitochondrial membrane organization"/>
    <property type="evidence" value="ECO:0007669"/>
    <property type="project" value="TreeGrafter"/>
</dbReference>